<feature type="region of interest" description="Disordered" evidence="1">
    <location>
        <begin position="37"/>
        <end position="74"/>
    </location>
</feature>
<dbReference type="STRING" id="391625.PPSIR1_05946"/>
<evidence type="ECO:0000313" key="2">
    <source>
        <dbReference type="EMBL" id="EDM78367.1"/>
    </source>
</evidence>
<feature type="compositionally biased region" description="Basic and acidic residues" evidence="1">
    <location>
        <begin position="37"/>
        <end position="48"/>
    </location>
</feature>
<evidence type="ECO:0000313" key="3">
    <source>
        <dbReference type="Proteomes" id="UP000005801"/>
    </source>
</evidence>
<dbReference type="RefSeq" id="WP_006972413.1">
    <property type="nucleotide sequence ID" value="NZ_ABCS01000031.1"/>
</dbReference>
<evidence type="ECO:0000256" key="1">
    <source>
        <dbReference type="SAM" id="MobiDB-lite"/>
    </source>
</evidence>
<sequence length="74" mass="8505">MTPSERQALRRQLYRELGFDELTRENCARELFGDFDLVGRPRSGERVRVVQTGPGRRDPRPANEPQANPDPEPT</sequence>
<proteinExistence type="predicted"/>
<protein>
    <submittedName>
        <fullName evidence="2">Uncharacterized protein</fullName>
    </submittedName>
</protein>
<organism evidence="2 3">
    <name type="scientific">Plesiocystis pacifica SIR-1</name>
    <dbReference type="NCBI Taxonomy" id="391625"/>
    <lineage>
        <taxon>Bacteria</taxon>
        <taxon>Pseudomonadati</taxon>
        <taxon>Myxococcota</taxon>
        <taxon>Polyangia</taxon>
        <taxon>Nannocystales</taxon>
        <taxon>Nannocystaceae</taxon>
        <taxon>Plesiocystis</taxon>
    </lineage>
</organism>
<keyword evidence="3" id="KW-1185">Reference proteome</keyword>
<dbReference type="AlphaFoldDB" id="A6G6R4"/>
<dbReference type="Proteomes" id="UP000005801">
    <property type="component" value="Unassembled WGS sequence"/>
</dbReference>
<dbReference type="EMBL" id="ABCS01000031">
    <property type="protein sequence ID" value="EDM78367.1"/>
    <property type="molecule type" value="Genomic_DNA"/>
</dbReference>
<dbReference type="OrthoDB" id="5538802at2"/>
<name>A6G6R4_9BACT</name>
<gene>
    <name evidence="2" type="ORF">PPSIR1_05946</name>
</gene>
<comment type="caution">
    <text evidence="2">The sequence shown here is derived from an EMBL/GenBank/DDBJ whole genome shotgun (WGS) entry which is preliminary data.</text>
</comment>
<accession>A6G6R4</accession>
<reference evidence="2 3" key="1">
    <citation type="submission" date="2007-06" db="EMBL/GenBank/DDBJ databases">
        <authorList>
            <person name="Shimkets L."/>
            <person name="Ferriera S."/>
            <person name="Johnson J."/>
            <person name="Kravitz S."/>
            <person name="Beeson K."/>
            <person name="Sutton G."/>
            <person name="Rogers Y.-H."/>
            <person name="Friedman R."/>
            <person name="Frazier M."/>
            <person name="Venter J.C."/>
        </authorList>
    </citation>
    <scope>NUCLEOTIDE SEQUENCE [LARGE SCALE GENOMIC DNA]</scope>
    <source>
        <strain evidence="2 3">SIR-1</strain>
    </source>
</reference>